<dbReference type="SUPFAM" id="SSF53300">
    <property type="entry name" value="vWA-like"/>
    <property type="match status" value="1"/>
</dbReference>
<evidence type="ECO:0000259" key="2">
    <source>
        <dbReference type="PROSITE" id="PS50234"/>
    </source>
</evidence>
<dbReference type="InterPro" id="IPR002035">
    <property type="entry name" value="VWF_A"/>
</dbReference>
<dbReference type="CDD" id="cd00198">
    <property type="entry name" value="vWFA"/>
    <property type="match status" value="1"/>
</dbReference>
<feature type="transmembrane region" description="Helical" evidence="1">
    <location>
        <begin position="32"/>
        <end position="53"/>
    </location>
</feature>
<protein>
    <submittedName>
        <fullName evidence="3">TadE/TadG family protein</fullName>
    </submittedName>
</protein>
<evidence type="ECO:0000313" key="3">
    <source>
        <dbReference type="EMBL" id="MCW1933556.1"/>
    </source>
</evidence>
<dbReference type="InterPro" id="IPR036465">
    <property type="entry name" value="vWFA_dom_sf"/>
</dbReference>
<dbReference type="EMBL" id="JAPDFL010000001">
    <property type="protein sequence ID" value="MCW1933556.1"/>
    <property type="molecule type" value="Genomic_DNA"/>
</dbReference>
<reference evidence="3 4" key="1">
    <citation type="submission" date="2022-10" db="EMBL/GenBank/DDBJ databases">
        <title>Pararhodobacter sp. nov., isolated from marine algae.</title>
        <authorList>
            <person name="Choi B.J."/>
            <person name="Kim J.M."/>
            <person name="Lee J.K."/>
            <person name="Choi D.G."/>
            <person name="Jeon C.O."/>
        </authorList>
    </citation>
    <scope>NUCLEOTIDE SEQUENCE [LARGE SCALE GENOMIC DNA]</scope>
    <source>
        <strain evidence="3 4">ZQ420</strain>
    </source>
</reference>
<dbReference type="Proteomes" id="UP001208938">
    <property type="component" value="Unassembled WGS sequence"/>
</dbReference>
<dbReference type="Pfam" id="PF13400">
    <property type="entry name" value="Tad"/>
    <property type="match status" value="1"/>
</dbReference>
<accession>A0ABT3H1B8</accession>
<feature type="domain" description="VWFA" evidence="2">
    <location>
        <begin position="158"/>
        <end position="413"/>
    </location>
</feature>
<evidence type="ECO:0000313" key="4">
    <source>
        <dbReference type="Proteomes" id="UP001208938"/>
    </source>
</evidence>
<sequence>MRNALMAKHPVRTRRLAVQLAAFRRADSGSMAVLSVFIFVAMILFGGLAVDLMRHENERLRMQGVADRAVLAATMLRDNTSGATPEQILHAYFAAEGLDEQLGNNFSVVDGEDGGRTVTVAPAATVPSLFMRLVGVNDFAVATPARAHETLGAGLKLEIVMVLDVSGSMNGQQKIGMMQTAATQLVNSLLTDDIQPGDVAITMVPYDTWVLPPAGFLNQFTNLQGSGACNDWTLWNSVVNGLTQSSQRRNCNTASWRTVRPYLSNAATAGTYITELRASGTTSIDLGIRYGALFFDPSLRPAISALIANGDIDPVFEGRPYDWNEPNVVRALILLTDGENCCGERYADGIQDTNSTATCDALKDQGILIYSIAYQAPPAGAALMQSCASSASHYFNTTADGIVDVFQGIANSVQTQALRLTL</sequence>
<dbReference type="RefSeq" id="WP_264506449.1">
    <property type="nucleotide sequence ID" value="NZ_JAPDFL010000001.1"/>
</dbReference>
<keyword evidence="4" id="KW-1185">Reference proteome</keyword>
<keyword evidence="1" id="KW-0472">Membrane</keyword>
<name>A0ABT3H1B8_9RHOB</name>
<evidence type="ECO:0000256" key="1">
    <source>
        <dbReference type="SAM" id="Phobius"/>
    </source>
</evidence>
<organism evidence="3 4">
    <name type="scientific">Pararhodobacter zhoushanensis</name>
    <dbReference type="NCBI Taxonomy" id="2479545"/>
    <lineage>
        <taxon>Bacteria</taxon>
        <taxon>Pseudomonadati</taxon>
        <taxon>Pseudomonadota</taxon>
        <taxon>Alphaproteobacteria</taxon>
        <taxon>Rhodobacterales</taxon>
        <taxon>Paracoccaceae</taxon>
        <taxon>Pararhodobacter</taxon>
    </lineage>
</organism>
<dbReference type="Gene3D" id="3.40.50.410">
    <property type="entry name" value="von Willebrand factor, type A domain"/>
    <property type="match status" value="1"/>
</dbReference>
<keyword evidence="1" id="KW-0812">Transmembrane</keyword>
<gene>
    <name evidence="3" type="ORF">OKW52_15150</name>
</gene>
<comment type="caution">
    <text evidence="3">The sequence shown here is derived from an EMBL/GenBank/DDBJ whole genome shotgun (WGS) entry which is preliminary data.</text>
</comment>
<proteinExistence type="predicted"/>
<dbReference type="PROSITE" id="PS50234">
    <property type="entry name" value="VWFA"/>
    <property type="match status" value="1"/>
</dbReference>
<dbReference type="InterPro" id="IPR028087">
    <property type="entry name" value="Tad_N"/>
</dbReference>
<keyword evidence="1" id="KW-1133">Transmembrane helix</keyword>